<proteinExistence type="predicted"/>
<feature type="domain" description="PilZ" evidence="1">
    <location>
        <begin position="33"/>
        <end position="106"/>
    </location>
</feature>
<dbReference type="InterPro" id="IPR009875">
    <property type="entry name" value="PilZ_domain"/>
</dbReference>
<evidence type="ECO:0000313" key="3">
    <source>
        <dbReference type="Proteomes" id="UP000274033"/>
    </source>
</evidence>
<dbReference type="OrthoDB" id="2354159at2"/>
<comment type="caution">
    <text evidence="2">The sequence shown here is derived from an EMBL/GenBank/DDBJ whole genome shotgun (WGS) entry which is preliminary data.</text>
</comment>
<accession>A0A3N9USD4</accession>
<keyword evidence="3" id="KW-1185">Reference proteome</keyword>
<dbReference type="Gene3D" id="2.40.10.220">
    <property type="entry name" value="predicted glycosyltransferase like domains"/>
    <property type="match status" value="1"/>
</dbReference>
<dbReference type="Proteomes" id="UP000274033">
    <property type="component" value="Unassembled WGS sequence"/>
</dbReference>
<sequence>MQFKRKESFRFVFNDPIDASFTIIQKEATENQEPMKSPCQILDISPKGIKMYLEGEIKERVQNNSILKVEFILDVTNIKAAGQVMWVKPLGRGKQYGVSLPDQPDIEELIIFEMKQRRRKEVLAKTR</sequence>
<dbReference type="RefSeq" id="WP_124763724.1">
    <property type="nucleotide sequence ID" value="NZ_JAFBDY010000003.1"/>
</dbReference>
<dbReference type="GO" id="GO:0035438">
    <property type="term" value="F:cyclic-di-GMP binding"/>
    <property type="evidence" value="ECO:0007669"/>
    <property type="project" value="InterPro"/>
</dbReference>
<gene>
    <name evidence="2" type="ORF">EBB45_06660</name>
</gene>
<protein>
    <submittedName>
        <fullName evidence="2">PilZ domain-containing protein</fullName>
    </submittedName>
</protein>
<dbReference type="EMBL" id="RRCT01000004">
    <property type="protein sequence ID" value="RQW75422.1"/>
    <property type="molecule type" value="Genomic_DNA"/>
</dbReference>
<dbReference type="Pfam" id="PF07238">
    <property type="entry name" value="PilZ"/>
    <property type="match status" value="1"/>
</dbReference>
<evidence type="ECO:0000313" key="2">
    <source>
        <dbReference type="EMBL" id="RQW75422.1"/>
    </source>
</evidence>
<evidence type="ECO:0000259" key="1">
    <source>
        <dbReference type="Pfam" id="PF07238"/>
    </source>
</evidence>
<reference evidence="2 3" key="1">
    <citation type="journal article" date="2013" name="J. Microbiol.">
        <title>Lysinibacillus chungkukjangi sp. nov., isolated from Chungkukjang, Korean fermented soybean food.</title>
        <authorList>
            <person name="Kim S.J."/>
            <person name="Jang Y.H."/>
            <person name="Hamada M."/>
            <person name="Ahn J.H."/>
            <person name="Weon H.Y."/>
            <person name="Suzuki K."/>
            <person name="Whang K.S."/>
            <person name="Kwon S.W."/>
        </authorList>
    </citation>
    <scope>NUCLEOTIDE SEQUENCE [LARGE SCALE GENOMIC DNA]</scope>
    <source>
        <strain evidence="2 3">MCCC 1A12701</strain>
    </source>
</reference>
<name>A0A3N9USD4_9BACI</name>
<organism evidence="2 3">
    <name type="scientific">Lysinibacillus composti</name>
    <dbReference type="NCBI Taxonomy" id="720633"/>
    <lineage>
        <taxon>Bacteria</taxon>
        <taxon>Bacillati</taxon>
        <taxon>Bacillota</taxon>
        <taxon>Bacilli</taxon>
        <taxon>Bacillales</taxon>
        <taxon>Bacillaceae</taxon>
        <taxon>Lysinibacillus</taxon>
    </lineage>
</organism>
<dbReference type="AlphaFoldDB" id="A0A3N9USD4"/>
<dbReference type="SUPFAM" id="SSF141371">
    <property type="entry name" value="PilZ domain-like"/>
    <property type="match status" value="1"/>
</dbReference>